<feature type="region of interest" description="Disordered" evidence="1">
    <location>
        <begin position="154"/>
        <end position="206"/>
    </location>
</feature>
<dbReference type="Pfam" id="PF00069">
    <property type="entry name" value="Pkinase"/>
    <property type="match status" value="1"/>
</dbReference>
<dbReference type="Pfam" id="PF07714">
    <property type="entry name" value="PK_Tyr_Ser-Thr"/>
    <property type="match status" value="1"/>
</dbReference>
<dbReference type="InterPro" id="IPR000719">
    <property type="entry name" value="Prot_kinase_dom"/>
</dbReference>
<dbReference type="EMBL" id="JACAZH010000001">
    <property type="protein sequence ID" value="KAF7378237.1"/>
    <property type="molecule type" value="Genomic_DNA"/>
</dbReference>
<protein>
    <submittedName>
        <fullName evidence="3">Kinase-like protein</fullName>
    </submittedName>
</protein>
<evidence type="ECO:0000313" key="3">
    <source>
        <dbReference type="EMBL" id="KAF7378237.1"/>
    </source>
</evidence>
<feature type="compositionally biased region" description="Low complexity" evidence="1">
    <location>
        <begin position="40"/>
        <end position="74"/>
    </location>
</feature>
<dbReference type="PANTHER" id="PTHR44329">
    <property type="entry name" value="SERINE/THREONINE-PROTEIN KINASE TNNI3K-RELATED"/>
    <property type="match status" value="1"/>
</dbReference>
<feature type="domain" description="Protein kinase" evidence="2">
    <location>
        <begin position="696"/>
        <end position="997"/>
    </location>
</feature>
<dbReference type="GO" id="GO:0004674">
    <property type="term" value="F:protein serine/threonine kinase activity"/>
    <property type="evidence" value="ECO:0007669"/>
    <property type="project" value="TreeGrafter"/>
</dbReference>
<dbReference type="PROSITE" id="PS50011">
    <property type="entry name" value="PROTEIN_KINASE_DOM"/>
    <property type="match status" value="2"/>
</dbReference>
<dbReference type="SUPFAM" id="SSF56112">
    <property type="entry name" value="Protein kinase-like (PK-like)"/>
    <property type="match status" value="2"/>
</dbReference>
<keyword evidence="4" id="KW-1185">Reference proteome</keyword>
<keyword evidence="3" id="KW-0808">Transferase</keyword>
<organism evidence="3 4">
    <name type="scientific">Mycena sanguinolenta</name>
    <dbReference type="NCBI Taxonomy" id="230812"/>
    <lineage>
        <taxon>Eukaryota</taxon>
        <taxon>Fungi</taxon>
        <taxon>Dikarya</taxon>
        <taxon>Basidiomycota</taxon>
        <taxon>Agaricomycotina</taxon>
        <taxon>Agaricomycetes</taxon>
        <taxon>Agaricomycetidae</taxon>
        <taxon>Agaricales</taxon>
        <taxon>Marasmiineae</taxon>
        <taxon>Mycenaceae</taxon>
        <taxon>Mycena</taxon>
    </lineage>
</organism>
<dbReference type="OrthoDB" id="346907at2759"/>
<evidence type="ECO:0000256" key="1">
    <source>
        <dbReference type="SAM" id="MobiDB-lite"/>
    </source>
</evidence>
<sequence>MSFLLPHKERSSRNRFLGIPLLRSIRSTSDLSHRQPTAFSLSTASPSTISPSSPYASSPSTSSPSSSTSSSSPTDLLRVAHPEVSGNSASYSANQRISGIERYSGSSASPPSYEIATSDGSSDGYSQHLSVISPTSSAKMESSVSARFDEGTSLTIQPGTEHGIPLSPPSSSHLRTATDRALNSTHNRRPRVAHPPAGARAQYPTPDRTRGALYEYAFCFLKDVASRRNHSRVSTDLDNFQTATRDLSHVEYLIYAYHHRKKLSELSWALGVADDTALREAFEKDQNALGKTLLGVLNSPLCEEAILALQGEPAQSVLDIIQYSLEYVIQTREATAKAHRLLWKLCEKSNQVPRSLIICGVVQRDQCISVAGGFADVHRAMYQGQSVALKHMRMFLDIDQQDMRRRFYREALIWQRLRHPNIVPLIGIDTENFPPSLCLVSPWMKNGTVNAYLRGKEGDERQRTINRLIREIAQGLAFLHDEGIVHGDLRGANILVSDAGNACLTDFGLTVLVDASTSATRNGAGCGRWMAPEILENHPRTRASDIYAFACVCLELYTGHPPFHGELLLTPAVAYHVVAKQKRPNRPAGNVIPDLVWDLMEKCWAHDVADRPSILGILLRLPTNDVDQCMNPQVPSSAYHPIPPDEEKPVVFRTANQVDEWTMSTLRPAHYQTWVESALSPFMQWINISVNPRNYYLDLQEIAEGPGGTTTLYLARLADFTSDDPVLPAHIKEQDQHARLAQRTTFVAIKSIAILPSGNTKLKEVLDELSIMHNLQCEHILSMDAIYVDPIEDALWVRMEFMARSLSSIIDLRRLGLSLSDKIIAGCTKDIISALEYLRIHDITPKNVQARNVLMNTCGVLKLTNLSNAVKSSWSSRADSPTSPCPTTASNATSVCFLTCDMATGQRAPPAAQAEFEEDPPSPTFHQFIQMYFDLDDWSPLSTITSRTPAFQQFIKLCFNPAVTSAGYRPLIESSFIRNACERPMLTQLLAQCTAFEARLREQHRLS</sequence>
<dbReference type="InterPro" id="IPR001245">
    <property type="entry name" value="Ser-Thr/Tyr_kinase_cat_dom"/>
</dbReference>
<dbReference type="GO" id="GO:0005524">
    <property type="term" value="F:ATP binding"/>
    <property type="evidence" value="ECO:0007669"/>
    <property type="project" value="InterPro"/>
</dbReference>
<feature type="domain" description="Protein kinase" evidence="2">
    <location>
        <begin position="363"/>
        <end position="624"/>
    </location>
</feature>
<dbReference type="InterPro" id="IPR008266">
    <property type="entry name" value="Tyr_kinase_AS"/>
</dbReference>
<feature type="compositionally biased region" description="Polar residues" evidence="1">
    <location>
        <begin position="169"/>
        <end position="185"/>
    </location>
</feature>
<evidence type="ECO:0000259" key="2">
    <source>
        <dbReference type="PROSITE" id="PS50011"/>
    </source>
</evidence>
<dbReference type="Proteomes" id="UP000623467">
    <property type="component" value="Unassembled WGS sequence"/>
</dbReference>
<dbReference type="PANTHER" id="PTHR44329:SF261">
    <property type="entry name" value="ZINC FINGER CONTAINING PROTEIN KINASE-RELATED"/>
    <property type="match status" value="1"/>
</dbReference>
<comment type="caution">
    <text evidence="3">The sequence shown here is derived from an EMBL/GenBank/DDBJ whole genome shotgun (WGS) entry which is preliminary data.</text>
</comment>
<proteinExistence type="predicted"/>
<keyword evidence="3" id="KW-0418">Kinase</keyword>
<feature type="region of interest" description="Disordered" evidence="1">
    <location>
        <begin position="27"/>
        <end position="76"/>
    </location>
</feature>
<evidence type="ECO:0000313" key="4">
    <source>
        <dbReference type="Proteomes" id="UP000623467"/>
    </source>
</evidence>
<dbReference type="AlphaFoldDB" id="A0A8H7DLT8"/>
<name>A0A8H7DLT8_9AGAR</name>
<gene>
    <name evidence="3" type="ORF">MSAN_00248600</name>
</gene>
<accession>A0A8H7DLT8</accession>
<dbReference type="Gene3D" id="1.10.510.10">
    <property type="entry name" value="Transferase(Phosphotransferase) domain 1"/>
    <property type="match status" value="2"/>
</dbReference>
<dbReference type="InterPro" id="IPR011009">
    <property type="entry name" value="Kinase-like_dom_sf"/>
</dbReference>
<dbReference type="PROSITE" id="PS00109">
    <property type="entry name" value="PROTEIN_KINASE_TYR"/>
    <property type="match status" value="1"/>
</dbReference>
<feature type="region of interest" description="Disordered" evidence="1">
    <location>
        <begin position="102"/>
        <end position="126"/>
    </location>
</feature>
<dbReference type="InterPro" id="IPR051681">
    <property type="entry name" value="Ser/Thr_Kinases-Pseudokinases"/>
</dbReference>
<reference evidence="3" key="1">
    <citation type="submission" date="2020-05" db="EMBL/GenBank/DDBJ databases">
        <title>Mycena genomes resolve the evolution of fungal bioluminescence.</title>
        <authorList>
            <person name="Tsai I.J."/>
        </authorList>
    </citation>
    <scope>NUCLEOTIDE SEQUENCE</scope>
    <source>
        <strain evidence="3">160909Yilan</strain>
    </source>
</reference>
<feature type="compositionally biased region" description="Polar residues" evidence="1">
    <location>
        <begin position="27"/>
        <end position="39"/>
    </location>
</feature>